<proteinExistence type="predicted"/>
<gene>
    <name evidence="2" type="ORF">R7226_07500</name>
</gene>
<dbReference type="Gene3D" id="2.60.40.10">
    <property type="entry name" value="Immunoglobulins"/>
    <property type="match status" value="1"/>
</dbReference>
<dbReference type="InterPro" id="IPR013783">
    <property type="entry name" value="Ig-like_fold"/>
</dbReference>
<evidence type="ECO:0000313" key="3">
    <source>
        <dbReference type="Proteomes" id="UP001284601"/>
    </source>
</evidence>
<name>A0ABU4HLL0_9ACTN</name>
<protein>
    <recommendedName>
        <fullName evidence="4">Carboxypeptidase regulatory-like domain-containing protein</fullName>
    </recommendedName>
</protein>
<comment type="caution">
    <text evidence="2">The sequence shown here is derived from an EMBL/GenBank/DDBJ whole genome shotgun (WGS) entry which is preliminary data.</text>
</comment>
<dbReference type="Gene3D" id="2.60.40.2700">
    <property type="match status" value="1"/>
</dbReference>
<feature type="region of interest" description="Disordered" evidence="1">
    <location>
        <begin position="181"/>
        <end position="279"/>
    </location>
</feature>
<evidence type="ECO:0000256" key="1">
    <source>
        <dbReference type="SAM" id="MobiDB-lite"/>
    </source>
</evidence>
<evidence type="ECO:0000313" key="2">
    <source>
        <dbReference type="EMBL" id="MDW5594174.1"/>
    </source>
</evidence>
<dbReference type="Proteomes" id="UP001284601">
    <property type="component" value="Unassembled WGS sequence"/>
</dbReference>
<accession>A0ABU4HLL0</accession>
<sequence length="489" mass="49773">MGIGFDAADAGGGVYRSILEVDGAEVTREVVDENGGRCGDVEPETADPYEFAAPLPCPLMVAGSVEFDSAALTDGTHTIALRVEDAAGNQSAVVQRTVTSHNAPISISAPWLGGDPRIGGLVSTDAGGWDGAPDAFEYRWLRCDAAGANCAAIVGASGPQHSPIAADAYHRLVAEVVAGNSSGSAVARSAPSDLVADAEGRTAPGGSPRPGDPTDNGDRGGTGDGGAAPGGSGGPGAGASGGGSGSAGGGAGGVAGIPTLQNPLGDQAGRAPNGRGASARARVTLALRRAGGGSATRVRSAINRRWTVVGRLTDGTGRAIEGARLNLLHRVAGRRWVARGLVRTGPGGRFTQTLPGGPSRTVRVTYFPFGDSDAFRASNTVSIDVLAPLTIKTDRRILGARRTVTISGRAGGGSIPAGGLLVTLQGYQQGWGWRTFRTIRTNRGGAWRTSYRFRAISGRFAFRALVPQQGRYPFVTTTSRSVPVMLAAE</sequence>
<dbReference type="EMBL" id="JAWSTH010000013">
    <property type="protein sequence ID" value="MDW5594174.1"/>
    <property type="molecule type" value="Genomic_DNA"/>
</dbReference>
<organism evidence="2 3">
    <name type="scientific">Conexibacter stalactiti</name>
    <dbReference type="NCBI Taxonomy" id="1940611"/>
    <lineage>
        <taxon>Bacteria</taxon>
        <taxon>Bacillati</taxon>
        <taxon>Actinomycetota</taxon>
        <taxon>Thermoleophilia</taxon>
        <taxon>Solirubrobacterales</taxon>
        <taxon>Conexibacteraceae</taxon>
        <taxon>Conexibacter</taxon>
    </lineage>
</organism>
<feature type="compositionally biased region" description="Gly residues" evidence="1">
    <location>
        <begin position="219"/>
        <end position="255"/>
    </location>
</feature>
<dbReference type="RefSeq" id="WP_318596431.1">
    <property type="nucleotide sequence ID" value="NZ_JAWSTH010000013.1"/>
</dbReference>
<reference evidence="3" key="1">
    <citation type="submission" date="2023-07" db="EMBL/GenBank/DDBJ databases">
        <title>Conexibacter stalactiti sp. nov., isolated from stalactites in a lava cave and emended description of the genus Conexibacter.</title>
        <authorList>
            <person name="Lee S.D."/>
        </authorList>
    </citation>
    <scope>NUCLEOTIDE SEQUENCE [LARGE SCALE GENOMIC DNA]</scope>
    <source>
        <strain evidence="3">KCTC 39840</strain>
    </source>
</reference>
<evidence type="ECO:0008006" key="4">
    <source>
        <dbReference type="Google" id="ProtNLM"/>
    </source>
</evidence>
<keyword evidence="3" id="KW-1185">Reference proteome</keyword>